<dbReference type="GO" id="GO:0005509">
    <property type="term" value="F:calcium ion binding"/>
    <property type="evidence" value="ECO:0007669"/>
    <property type="project" value="InterPro"/>
</dbReference>
<sequence>TPPLFGGSFSVLAQNGDYLALGEYSYDAILQRIYFGELVVAENSTKTHGILLLYQEKVMYLMDYKQQTCKKQALTSKFSPMEVPANATLLAQVVLGSLSAPSEGVLVNTWTGDLPEVQAGVSFFTKVLYKIDYKQQTCKKQELTSEFHPIEIPSNATFLAQVVLGSLSAPNEGVLVNSWAGEIPEVQGQYVMTFTEFGCLPVSALYRMRKTDVIVY</sequence>
<evidence type="ECO:0000256" key="1">
    <source>
        <dbReference type="ARBA" id="ARBA00010771"/>
    </source>
</evidence>
<dbReference type="InterPro" id="IPR001299">
    <property type="entry name" value="Ependymin"/>
</dbReference>
<dbReference type="SMART" id="SM00026">
    <property type="entry name" value="EPEND"/>
    <property type="match status" value="1"/>
</dbReference>
<name>A0A8J4XCH2_CLAMG</name>
<dbReference type="PANTHER" id="PTHR10697:SF5">
    <property type="entry name" value="EPENDYMIN-RELATED"/>
    <property type="match status" value="1"/>
</dbReference>
<dbReference type="GO" id="GO:0007160">
    <property type="term" value="P:cell-matrix adhesion"/>
    <property type="evidence" value="ECO:0007669"/>
    <property type="project" value="InterPro"/>
</dbReference>
<comment type="caution">
    <text evidence="2">The sequence shown here is derived from an EMBL/GenBank/DDBJ whole genome shotgun (WGS) entry which is preliminary data.</text>
</comment>
<keyword evidence="3" id="KW-1185">Reference proteome</keyword>
<gene>
    <name evidence="2" type="primary">epdl1</name>
    <name evidence="2" type="ORF">DAT39_008061</name>
</gene>
<dbReference type="EMBL" id="QNUK01000095">
    <property type="protein sequence ID" value="KAF5902223.1"/>
    <property type="molecule type" value="Genomic_DNA"/>
</dbReference>
<dbReference type="Pfam" id="PF00811">
    <property type="entry name" value="Ependymin"/>
    <property type="match status" value="1"/>
</dbReference>
<proteinExistence type="inferred from homology"/>
<dbReference type="Proteomes" id="UP000727407">
    <property type="component" value="Unassembled WGS sequence"/>
</dbReference>
<reference evidence="2" key="1">
    <citation type="submission" date="2020-07" db="EMBL/GenBank/DDBJ databases">
        <title>Clarias magur genome sequencing, assembly and annotation.</title>
        <authorList>
            <person name="Kushwaha B."/>
            <person name="Kumar R."/>
            <person name="Das P."/>
            <person name="Joshi C.G."/>
            <person name="Kumar D."/>
            <person name="Nagpure N.S."/>
            <person name="Pandey M."/>
            <person name="Agarwal S."/>
            <person name="Srivastava S."/>
            <person name="Singh M."/>
            <person name="Sahoo L."/>
            <person name="Jayasankar P."/>
            <person name="Meher P.K."/>
            <person name="Koringa P.G."/>
            <person name="Iquebal M.A."/>
            <person name="Das S.P."/>
            <person name="Bit A."/>
            <person name="Patnaik S."/>
            <person name="Patel N."/>
            <person name="Shah T.M."/>
            <person name="Hinsu A."/>
            <person name="Jena J.K."/>
        </authorList>
    </citation>
    <scope>NUCLEOTIDE SEQUENCE</scope>
    <source>
        <strain evidence="2">CIFAMagur01</strain>
        <tissue evidence="2">Testis</tissue>
    </source>
</reference>
<dbReference type="PANTHER" id="PTHR10697">
    <property type="entry name" value="MAMMALIAN EPENDYMIN-RELATED PROTEIN 1"/>
    <property type="match status" value="1"/>
</dbReference>
<dbReference type="GO" id="GO:0005764">
    <property type="term" value="C:lysosome"/>
    <property type="evidence" value="ECO:0007669"/>
    <property type="project" value="TreeGrafter"/>
</dbReference>
<organism evidence="2 3">
    <name type="scientific">Clarias magur</name>
    <name type="common">Asian catfish</name>
    <name type="synonym">Macropteronotus magur</name>
    <dbReference type="NCBI Taxonomy" id="1594786"/>
    <lineage>
        <taxon>Eukaryota</taxon>
        <taxon>Metazoa</taxon>
        <taxon>Chordata</taxon>
        <taxon>Craniata</taxon>
        <taxon>Vertebrata</taxon>
        <taxon>Euteleostomi</taxon>
        <taxon>Actinopterygii</taxon>
        <taxon>Neopterygii</taxon>
        <taxon>Teleostei</taxon>
        <taxon>Ostariophysi</taxon>
        <taxon>Siluriformes</taxon>
        <taxon>Clariidae</taxon>
        <taxon>Clarias</taxon>
    </lineage>
</organism>
<feature type="non-terminal residue" evidence="2">
    <location>
        <position position="1"/>
    </location>
</feature>
<feature type="non-terminal residue" evidence="2">
    <location>
        <position position="216"/>
    </location>
</feature>
<dbReference type="OrthoDB" id="9942506at2759"/>
<evidence type="ECO:0000313" key="3">
    <source>
        <dbReference type="Proteomes" id="UP000727407"/>
    </source>
</evidence>
<protein>
    <submittedName>
        <fullName evidence="2">Ependymin-like</fullName>
    </submittedName>
</protein>
<dbReference type="AlphaFoldDB" id="A0A8J4XCH2"/>
<evidence type="ECO:0000313" key="2">
    <source>
        <dbReference type="EMBL" id="KAF5902223.1"/>
    </source>
</evidence>
<dbReference type="PRINTS" id="PR00317">
    <property type="entry name" value="EPENDYMIN"/>
</dbReference>
<accession>A0A8J4XCH2</accession>
<comment type="similarity">
    <text evidence="1">Belongs to the ependymin family.</text>
</comment>
<dbReference type="GO" id="GO:0005576">
    <property type="term" value="C:extracellular region"/>
    <property type="evidence" value="ECO:0007669"/>
    <property type="project" value="InterPro"/>
</dbReference>